<evidence type="ECO:0000256" key="2">
    <source>
        <dbReference type="ARBA" id="ARBA00023125"/>
    </source>
</evidence>
<dbReference type="GO" id="GO:0030154">
    <property type="term" value="P:cell differentiation"/>
    <property type="evidence" value="ECO:0007669"/>
    <property type="project" value="TreeGrafter"/>
</dbReference>
<dbReference type="InterPro" id="IPR036390">
    <property type="entry name" value="WH_DNA-bd_sf"/>
</dbReference>
<comment type="subcellular location">
    <subcellularLocation>
        <location evidence="3">Nucleus</location>
    </subcellularLocation>
</comment>
<reference evidence="6" key="2">
    <citation type="submission" date="2025-09" db="UniProtKB">
        <authorList>
            <consortium name="Ensembl"/>
        </authorList>
    </citation>
    <scope>IDENTIFICATION</scope>
</reference>
<keyword evidence="3" id="KW-0539">Nucleus</keyword>
<dbReference type="PROSITE" id="PS00345">
    <property type="entry name" value="ETS_DOMAIN_1"/>
    <property type="match status" value="1"/>
</dbReference>
<dbReference type="GO" id="GO:0005634">
    <property type="term" value="C:nucleus"/>
    <property type="evidence" value="ECO:0007669"/>
    <property type="project" value="UniProtKB-SubCell"/>
</dbReference>
<name>A0A8C4R5G5_EPTBU</name>
<dbReference type="GO" id="GO:0000981">
    <property type="term" value="F:DNA-binding transcription factor activity, RNA polymerase II-specific"/>
    <property type="evidence" value="ECO:0007669"/>
    <property type="project" value="TreeGrafter"/>
</dbReference>
<dbReference type="GeneTree" id="ENSGT00940000160202"/>
<dbReference type="PRINTS" id="PR00454">
    <property type="entry name" value="ETSDOMAIN"/>
</dbReference>
<reference evidence="6" key="1">
    <citation type="submission" date="2025-08" db="UniProtKB">
        <authorList>
            <consortium name="Ensembl"/>
        </authorList>
    </citation>
    <scope>IDENTIFICATION</scope>
</reference>
<dbReference type="InterPro" id="IPR046328">
    <property type="entry name" value="ETS_fam"/>
</dbReference>
<dbReference type="GO" id="GO:0043565">
    <property type="term" value="F:sequence-specific DNA binding"/>
    <property type="evidence" value="ECO:0007669"/>
    <property type="project" value="InterPro"/>
</dbReference>
<dbReference type="PANTHER" id="PTHR11849:SF312">
    <property type="entry name" value="ETS VARIANT TRANSCRIPTION FACTOR 2"/>
    <property type="match status" value="1"/>
</dbReference>
<feature type="region of interest" description="Disordered" evidence="4">
    <location>
        <begin position="232"/>
        <end position="267"/>
    </location>
</feature>
<evidence type="ECO:0000256" key="4">
    <source>
        <dbReference type="SAM" id="MobiDB-lite"/>
    </source>
</evidence>
<proteinExistence type="inferred from homology"/>
<sequence>MLCDRPSLTLPAGGHNTEIRLWTPSCEVHPHVPPASSLNSMPVLQEDSLYGFMAGPIEPTLLSQSFQTLHDVIWDDLLVPPVTMQAPPPRLRDWDTQAPVPFESTMSPVGPGNLRAYSSFGGTEAPTFEPELGWHKIEEFASDNAPSYGPPDVVGALTLTDPLRLWQQPCNLQRVPSCSNFESDSYSLPHTFTTFDEFYGDVDTRFATTSSSKSQDGGVEHPITPLPTAASTFQEKGSWVSQPKVTTVERGETSGASAAPAAATGGGCDGDDGVGSRLCSTALVGYVGGGPIQLWQFLLELLLDSSCQSYICWTGDGWEFRLSDPDEVARRWGRRKNKPKMNYEKLSRALRYYYHKNLLHKSSGKRYVYRFACDLHTMLGLSAPELHNRLGVGKA</sequence>
<comment type="similarity">
    <text evidence="1 3">Belongs to the ETS family.</text>
</comment>
<evidence type="ECO:0000313" key="7">
    <source>
        <dbReference type="Proteomes" id="UP000694388"/>
    </source>
</evidence>
<dbReference type="InterPro" id="IPR000418">
    <property type="entry name" value="Ets_dom"/>
</dbReference>
<dbReference type="AlphaFoldDB" id="A0A8C4R5G5"/>
<dbReference type="Ensembl" id="ENSEBUT00000025812.1">
    <property type="protein sequence ID" value="ENSEBUP00000025237.1"/>
    <property type="gene ID" value="ENSEBUG00000015567.1"/>
</dbReference>
<keyword evidence="2 3" id="KW-0238">DNA-binding</keyword>
<dbReference type="SUPFAM" id="SSF46785">
    <property type="entry name" value="Winged helix' DNA-binding domain"/>
    <property type="match status" value="1"/>
</dbReference>
<evidence type="ECO:0000259" key="5">
    <source>
        <dbReference type="PROSITE" id="PS50061"/>
    </source>
</evidence>
<evidence type="ECO:0000256" key="1">
    <source>
        <dbReference type="ARBA" id="ARBA00005562"/>
    </source>
</evidence>
<feature type="domain" description="ETS" evidence="5">
    <location>
        <begin position="292"/>
        <end position="372"/>
    </location>
</feature>
<feature type="compositionally biased region" description="Low complexity" evidence="4">
    <location>
        <begin position="254"/>
        <end position="263"/>
    </location>
</feature>
<dbReference type="SMART" id="SM00413">
    <property type="entry name" value="ETS"/>
    <property type="match status" value="1"/>
</dbReference>
<accession>A0A8C4R5G5</accession>
<dbReference type="PANTHER" id="PTHR11849">
    <property type="entry name" value="ETS"/>
    <property type="match status" value="1"/>
</dbReference>
<dbReference type="InterPro" id="IPR036388">
    <property type="entry name" value="WH-like_DNA-bd_sf"/>
</dbReference>
<feature type="compositionally biased region" description="Polar residues" evidence="4">
    <location>
        <begin position="232"/>
        <end position="245"/>
    </location>
</feature>
<dbReference type="Pfam" id="PF00178">
    <property type="entry name" value="Ets"/>
    <property type="match status" value="1"/>
</dbReference>
<protein>
    <submittedName>
        <fullName evidence="6">ETS proto-oncogene 2, transcription factor</fullName>
    </submittedName>
</protein>
<dbReference type="PROSITE" id="PS50061">
    <property type="entry name" value="ETS_DOMAIN_3"/>
    <property type="match status" value="1"/>
</dbReference>
<dbReference type="Proteomes" id="UP000694388">
    <property type="component" value="Unplaced"/>
</dbReference>
<evidence type="ECO:0000313" key="6">
    <source>
        <dbReference type="Ensembl" id="ENSEBUP00000025237.1"/>
    </source>
</evidence>
<dbReference type="Gene3D" id="1.10.10.10">
    <property type="entry name" value="Winged helix-like DNA-binding domain superfamily/Winged helix DNA-binding domain"/>
    <property type="match status" value="1"/>
</dbReference>
<keyword evidence="7" id="KW-1185">Reference proteome</keyword>
<organism evidence="6 7">
    <name type="scientific">Eptatretus burgeri</name>
    <name type="common">Inshore hagfish</name>
    <dbReference type="NCBI Taxonomy" id="7764"/>
    <lineage>
        <taxon>Eukaryota</taxon>
        <taxon>Metazoa</taxon>
        <taxon>Chordata</taxon>
        <taxon>Craniata</taxon>
        <taxon>Vertebrata</taxon>
        <taxon>Cyclostomata</taxon>
        <taxon>Myxini</taxon>
        <taxon>Myxiniformes</taxon>
        <taxon>Myxinidae</taxon>
        <taxon>Eptatretinae</taxon>
        <taxon>Eptatretus</taxon>
    </lineage>
</organism>
<evidence type="ECO:0000256" key="3">
    <source>
        <dbReference type="RuleBase" id="RU004019"/>
    </source>
</evidence>
<dbReference type="PROSITE" id="PS00346">
    <property type="entry name" value="ETS_DOMAIN_2"/>
    <property type="match status" value="1"/>
</dbReference>